<dbReference type="EMBL" id="KC699836">
    <property type="protein sequence ID" value="AGK86859.1"/>
    <property type="molecule type" value="Genomic_DNA"/>
</dbReference>
<dbReference type="Proteomes" id="UP000258501">
    <property type="component" value="Segment"/>
</dbReference>
<organism evidence="1 2">
    <name type="scientific">Bacillus phage SIOphi</name>
    <dbReference type="NCBI Taxonomy" id="1285382"/>
    <lineage>
        <taxon>Viruses</taxon>
        <taxon>Duplodnaviria</taxon>
        <taxon>Heunggongvirae</taxon>
        <taxon>Uroviricota</taxon>
        <taxon>Caudoviricetes</taxon>
        <taxon>Herelleviridae</taxon>
        <taxon>Bastillevirinae</taxon>
        <taxon>Siophivirus</taxon>
        <taxon>Siophivirus SIOphi</taxon>
    </lineage>
</organism>
<gene>
    <name evidence="1" type="ORF">SIOphi_00255</name>
</gene>
<sequence>MGNNRVLCDVCDGVCGSKYSRIPAEFTLAKKCVELDFNVCSKCTDKIDERLSEEYKGTRGMEFLKEMTGLYIEGGLPINKVSKGD</sequence>
<proteinExistence type="predicted"/>
<evidence type="ECO:0000313" key="2">
    <source>
        <dbReference type="Proteomes" id="UP000258501"/>
    </source>
</evidence>
<accession>R4JK36</accession>
<protein>
    <submittedName>
        <fullName evidence="1">Uncharacterized protein</fullName>
    </submittedName>
</protein>
<evidence type="ECO:0000313" key="1">
    <source>
        <dbReference type="EMBL" id="AGK86859.1"/>
    </source>
</evidence>
<name>R4JK36_9CAUD</name>
<keyword evidence="2" id="KW-1185">Reference proteome</keyword>
<reference evidence="1 2" key="1">
    <citation type="submission" date="2013-02" db="EMBL/GenBank/DDBJ databases">
        <authorList>
            <person name="Lukaszewicz M."/>
            <person name="Biegalska A."/>
            <person name="Krasowska A."/>
        </authorList>
    </citation>
    <scope>NUCLEOTIDE SEQUENCE [LARGE SCALE GENOMIC DNA]</scope>
</reference>